<dbReference type="AlphaFoldDB" id="A0AAV7UNH7"/>
<sequence>MDSLLTAVVSTSANQDLENTDRTARIEKRKANYNLLQDKLDNLENQSRCRNRGISLAVPEFDLETHVQALFAYLLGPDCDQPVLLDRTHRVFSLYQQKKNLPPDVLTTVHYFHLKEKIMQETRQQEPVVFRGDNLSIYKDVSTHTLARRTEFRDVTLHLRECKIVYQ</sequence>
<comment type="caution">
    <text evidence="1">The sequence shown here is derived from an EMBL/GenBank/DDBJ whole genome shotgun (WGS) entry which is preliminary data.</text>
</comment>
<gene>
    <name evidence="1" type="ORF">NDU88_006870</name>
</gene>
<accession>A0AAV7UNH7</accession>
<evidence type="ECO:0000313" key="1">
    <source>
        <dbReference type="EMBL" id="KAJ1190131.1"/>
    </source>
</evidence>
<dbReference type="Gene3D" id="3.30.70.1820">
    <property type="entry name" value="L1 transposable element, RRM domain"/>
    <property type="match status" value="1"/>
</dbReference>
<keyword evidence="2" id="KW-1185">Reference proteome</keyword>
<name>A0AAV7UNH7_PLEWA</name>
<dbReference type="EMBL" id="JANPWB010000005">
    <property type="protein sequence ID" value="KAJ1190131.1"/>
    <property type="molecule type" value="Genomic_DNA"/>
</dbReference>
<proteinExistence type="predicted"/>
<reference evidence="1" key="1">
    <citation type="journal article" date="2022" name="bioRxiv">
        <title>Sequencing and chromosome-scale assembly of the giantPleurodeles waltlgenome.</title>
        <authorList>
            <person name="Brown T."/>
            <person name="Elewa A."/>
            <person name="Iarovenko S."/>
            <person name="Subramanian E."/>
            <person name="Araus A.J."/>
            <person name="Petzold A."/>
            <person name="Susuki M."/>
            <person name="Suzuki K.-i.T."/>
            <person name="Hayashi T."/>
            <person name="Toyoda A."/>
            <person name="Oliveira C."/>
            <person name="Osipova E."/>
            <person name="Leigh N.D."/>
            <person name="Simon A."/>
            <person name="Yun M.H."/>
        </authorList>
    </citation>
    <scope>NUCLEOTIDE SEQUENCE</scope>
    <source>
        <strain evidence="1">20211129_DDA</strain>
        <tissue evidence="1">Liver</tissue>
    </source>
</reference>
<dbReference type="InterPro" id="IPR004244">
    <property type="entry name" value="Transposase_22"/>
</dbReference>
<organism evidence="1 2">
    <name type="scientific">Pleurodeles waltl</name>
    <name type="common">Iberian ribbed newt</name>
    <dbReference type="NCBI Taxonomy" id="8319"/>
    <lineage>
        <taxon>Eukaryota</taxon>
        <taxon>Metazoa</taxon>
        <taxon>Chordata</taxon>
        <taxon>Craniata</taxon>
        <taxon>Vertebrata</taxon>
        <taxon>Euteleostomi</taxon>
        <taxon>Amphibia</taxon>
        <taxon>Batrachia</taxon>
        <taxon>Caudata</taxon>
        <taxon>Salamandroidea</taxon>
        <taxon>Salamandridae</taxon>
        <taxon>Pleurodelinae</taxon>
        <taxon>Pleurodeles</taxon>
    </lineage>
</organism>
<protein>
    <submittedName>
        <fullName evidence="1">Uncharacterized protein</fullName>
    </submittedName>
</protein>
<dbReference type="Proteomes" id="UP001066276">
    <property type="component" value="Chromosome 3_1"/>
</dbReference>
<evidence type="ECO:0000313" key="2">
    <source>
        <dbReference type="Proteomes" id="UP001066276"/>
    </source>
</evidence>
<dbReference type="PANTHER" id="PTHR11505">
    <property type="entry name" value="L1 TRANSPOSABLE ELEMENT-RELATED"/>
    <property type="match status" value="1"/>
</dbReference>